<evidence type="ECO:0000313" key="2">
    <source>
        <dbReference type="Proteomes" id="UP001732700"/>
    </source>
</evidence>
<keyword evidence="2" id="KW-1185">Reference proteome</keyword>
<proteinExistence type="predicted"/>
<accession>A0ACD5WF43</accession>
<sequence length="205" mass="23772">MLHDAEFAGIDHEAPFVCTAHKLKPRRCVAFQGSDTGRKFYMCAIENEVLSCGFQSWIDPEWDDSLKHALTKLWAMYNESNNSRIQERYASSKMLKDLTEEKEKLEKKHATLLEEGNRWIDETQRKWIAQTEKKAITENYAKIMSGQHDAEQMEKHIAALKNEVEVLKNAKEELNNLLKSQAEVFKVNGVNKDKVKRIKAICEEE</sequence>
<reference evidence="1" key="2">
    <citation type="submission" date="2025-09" db="UniProtKB">
        <authorList>
            <consortium name="EnsemblPlants"/>
        </authorList>
    </citation>
    <scope>IDENTIFICATION</scope>
</reference>
<evidence type="ECO:0000313" key="1">
    <source>
        <dbReference type="EnsemblPlants" id="AVESA.00010b.r2.4AG0629470.1.CDS"/>
    </source>
</evidence>
<dbReference type="EnsemblPlants" id="AVESA.00010b.r2.4AG0629470.1">
    <property type="protein sequence ID" value="AVESA.00010b.r2.4AG0629470.1.CDS"/>
    <property type="gene ID" value="AVESA.00010b.r2.4AG0629470"/>
</dbReference>
<protein>
    <submittedName>
        <fullName evidence="1">Uncharacterized protein</fullName>
    </submittedName>
</protein>
<dbReference type="Proteomes" id="UP001732700">
    <property type="component" value="Chromosome 4A"/>
</dbReference>
<reference evidence="1" key="1">
    <citation type="submission" date="2021-05" db="EMBL/GenBank/DDBJ databases">
        <authorList>
            <person name="Scholz U."/>
            <person name="Mascher M."/>
            <person name="Fiebig A."/>
        </authorList>
    </citation>
    <scope>NUCLEOTIDE SEQUENCE [LARGE SCALE GENOMIC DNA]</scope>
</reference>
<name>A0ACD5WF43_AVESA</name>
<organism evidence="1 2">
    <name type="scientific">Avena sativa</name>
    <name type="common">Oat</name>
    <dbReference type="NCBI Taxonomy" id="4498"/>
    <lineage>
        <taxon>Eukaryota</taxon>
        <taxon>Viridiplantae</taxon>
        <taxon>Streptophyta</taxon>
        <taxon>Embryophyta</taxon>
        <taxon>Tracheophyta</taxon>
        <taxon>Spermatophyta</taxon>
        <taxon>Magnoliopsida</taxon>
        <taxon>Liliopsida</taxon>
        <taxon>Poales</taxon>
        <taxon>Poaceae</taxon>
        <taxon>BOP clade</taxon>
        <taxon>Pooideae</taxon>
        <taxon>Poodae</taxon>
        <taxon>Poeae</taxon>
        <taxon>Poeae Chloroplast Group 1 (Aveneae type)</taxon>
        <taxon>Aveninae</taxon>
        <taxon>Avena</taxon>
    </lineage>
</organism>